<name>A0ABR4AJ85_9LECA</name>
<keyword evidence="3" id="KW-1185">Reference proteome</keyword>
<feature type="compositionally biased region" description="Pro residues" evidence="1">
    <location>
        <begin position="292"/>
        <end position="311"/>
    </location>
</feature>
<organism evidence="2 3">
    <name type="scientific">Stereocaulon virgatum</name>
    <dbReference type="NCBI Taxonomy" id="373712"/>
    <lineage>
        <taxon>Eukaryota</taxon>
        <taxon>Fungi</taxon>
        <taxon>Dikarya</taxon>
        <taxon>Ascomycota</taxon>
        <taxon>Pezizomycotina</taxon>
        <taxon>Lecanoromycetes</taxon>
        <taxon>OSLEUM clade</taxon>
        <taxon>Lecanoromycetidae</taxon>
        <taxon>Lecanorales</taxon>
        <taxon>Lecanorineae</taxon>
        <taxon>Stereocaulaceae</taxon>
        <taxon>Stereocaulon</taxon>
    </lineage>
</organism>
<sequence length="500" mass="54177">MPTDVQTIRASDLSEDPGGLIYEPGWALNDLMDEELKPLFPEFGFWNCNRGIFAAPAGVKEAAFYVAATSTSTEPSEGSAASVISLNKQQLPYQNRGCLARAMAFYLRQLLSVRRPQQVLIVRPLTDGPNSRFPLSVNLADAAAPFARPQDSPVVKTASTIAPPARVFTANASSSQGPFEPYVTELPLVLIQPGDIQGPQAATTIPKGESGSPTIPNILHNQARTTLQPLALGTQTTTPNSQHQCLLGSQTLALNQSITLASNRIATWLLQRPSSSLPHPNQASNRSNPNLTPIPTPIPSTPPSTTPPSPLSPFILNSQTISANSQNQYIMDGQTLTPGGVIVASGTTISIAPSATQLVFRTTTEEFGWFIMSGLGVGASPSGTGGRQRGGVWDRCGWWVRGAGAGAGAGMLREGIGEVEIYIEKSTSCYMFVYMTRLRVHRYHSISINSGYRSRILPFKIKEFASKYFLLRNYLYTNKEFYSWKILCMPIPNVSIVRCQ</sequence>
<evidence type="ECO:0000256" key="1">
    <source>
        <dbReference type="SAM" id="MobiDB-lite"/>
    </source>
</evidence>
<evidence type="ECO:0000313" key="2">
    <source>
        <dbReference type="EMBL" id="KAL2045549.1"/>
    </source>
</evidence>
<feature type="compositionally biased region" description="Polar residues" evidence="1">
    <location>
        <begin position="273"/>
        <end position="286"/>
    </location>
</feature>
<dbReference type="Proteomes" id="UP001590950">
    <property type="component" value="Unassembled WGS sequence"/>
</dbReference>
<proteinExistence type="predicted"/>
<comment type="caution">
    <text evidence="2">The sequence shown here is derived from an EMBL/GenBank/DDBJ whole genome shotgun (WGS) entry which is preliminary data.</text>
</comment>
<protein>
    <submittedName>
        <fullName evidence="2">Uncharacterized protein</fullName>
    </submittedName>
</protein>
<gene>
    <name evidence="2" type="ORF">N7G274_001977</name>
</gene>
<reference evidence="2 3" key="1">
    <citation type="submission" date="2024-09" db="EMBL/GenBank/DDBJ databases">
        <title>Rethinking Asexuality: The Enigmatic Case of Functional Sexual Genes in Lepraria (Stereocaulaceae).</title>
        <authorList>
            <person name="Doellman M."/>
            <person name="Sun Y."/>
            <person name="Barcenas-Pena A."/>
            <person name="Lumbsch H.T."/>
            <person name="Grewe F."/>
        </authorList>
    </citation>
    <scope>NUCLEOTIDE SEQUENCE [LARGE SCALE GENOMIC DNA]</scope>
    <source>
        <strain evidence="2 3">Mercado 3170</strain>
    </source>
</reference>
<dbReference type="EMBL" id="JBEFKJ010000006">
    <property type="protein sequence ID" value="KAL2045549.1"/>
    <property type="molecule type" value="Genomic_DNA"/>
</dbReference>
<evidence type="ECO:0000313" key="3">
    <source>
        <dbReference type="Proteomes" id="UP001590950"/>
    </source>
</evidence>
<feature type="region of interest" description="Disordered" evidence="1">
    <location>
        <begin position="273"/>
        <end position="311"/>
    </location>
</feature>
<accession>A0ABR4AJ85</accession>